<reference evidence="3" key="1">
    <citation type="submission" date="2025-08" db="UniProtKB">
        <authorList>
            <consortium name="Ensembl"/>
        </authorList>
    </citation>
    <scope>IDENTIFICATION</scope>
</reference>
<sequence length="249" mass="27335">MIGHFSATEVDVMRQPENYKQLLQSVESESARLEAFLEWKPLELVFWQWMETVLDSEAGDAQLHTVGDKGSPLPSADLGCCGISRILEELAECRKDLATLRGELRERATCRKRSCSGKVQAREQDQLGDGELRLAAEEAQEAAKLKLSGLGCHHGACSIRAPHGPYRLVFKGKRPTASKMDSGRSAAPGTAAAGGMAATDVIRELRKQEAALRTALEQRQEEARRKMHRAAEGLSHVLLIPPSERPSAR</sequence>
<protein>
    <recommendedName>
        <fullName evidence="2">Tubulin epsilon and delta complex protein 1 domain-containing protein</fullName>
    </recommendedName>
</protein>
<organism evidence="3 4">
    <name type="scientific">Varanus komodoensis</name>
    <name type="common">Komodo dragon</name>
    <dbReference type="NCBI Taxonomy" id="61221"/>
    <lineage>
        <taxon>Eukaryota</taxon>
        <taxon>Metazoa</taxon>
        <taxon>Chordata</taxon>
        <taxon>Craniata</taxon>
        <taxon>Vertebrata</taxon>
        <taxon>Euteleostomi</taxon>
        <taxon>Lepidosauria</taxon>
        <taxon>Squamata</taxon>
        <taxon>Bifurcata</taxon>
        <taxon>Unidentata</taxon>
        <taxon>Episquamata</taxon>
        <taxon>Toxicofera</taxon>
        <taxon>Anguimorpha</taxon>
        <taxon>Paleoanguimorpha</taxon>
        <taxon>Varanoidea</taxon>
        <taxon>Varanidae</taxon>
        <taxon>Varanus</taxon>
    </lineage>
</organism>
<dbReference type="Ensembl" id="ENSVKKT00000020831.1">
    <property type="protein sequence ID" value="ENSVKKP00000020327.1"/>
    <property type="gene ID" value="ENSVKKG00000013702.1"/>
</dbReference>
<dbReference type="PANTHER" id="PTHR35076">
    <property type="entry name" value="TUBULIN EPSILON AND DELTA COMPLEX PROTEIN 1"/>
    <property type="match status" value="1"/>
</dbReference>
<feature type="region of interest" description="Disordered" evidence="1">
    <location>
        <begin position="219"/>
        <end position="249"/>
    </location>
</feature>
<evidence type="ECO:0000256" key="1">
    <source>
        <dbReference type="SAM" id="MobiDB-lite"/>
    </source>
</evidence>
<dbReference type="Proteomes" id="UP000694545">
    <property type="component" value="Unplaced"/>
</dbReference>
<proteinExistence type="predicted"/>
<dbReference type="InterPro" id="IPR043535">
    <property type="entry name" value="TEDC1"/>
</dbReference>
<evidence type="ECO:0000313" key="4">
    <source>
        <dbReference type="Proteomes" id="UP000694545"/>
    </source>
</evidence>
<evidence type="ECO:0000313" key="3">
    <source>
        <dbReference type="Ensembl" id="ENSVKKP00000020327.1"/>
    </source>
</evidence>
<evidence type="ECO:0000259" key="2">
    <source>
        <dbReference type="Pfam" id="PF14970"/>
    </source>
</evidence>
<dbReference type="Pfam" id="PF14970">
    <property type="entry name" value="TEDC1"/>
    <property type="match status" value="1"/>
</dbReference>
<dbReference type="InterPro" id="IPR027996">
    <property type="entry name" value="TEDC1_dom"/>
</dbReference>
<accession>A0A8D2LD44</accession>
<reference evidence="3" key="2">
    <citation type="submission" date="2025-09" db="UniProtKB">
        <authorList>
            <consortium name="Ensembl"/>
        </authorList>
    </citation>
    <scope>IDENTIFICATION</scope>
</reference>
<dbReference type="AlphaFoldDB" id="A0A8D2LD44"/>
<feature type="domain" description="Tubulin epsilon and delta complex protein 1" evidence="2">
    <location>
        <begin position="3"/>
        <end position="55"/>
    </location>
</feature>
<keyword evidence="4" id="KW-1185">Reference proteome</keyword>
<name>A0A8D2LD44_VARKO</name>
<dbReference type="PANTHER" id="PTHR35076:SF1">
    <property type="entry name" value="TUBULIN EPSILON AND DELTA COMPLEX PROTEIN 1"/>
    <property type="match status" value="1"/>
</dbReference>